<sequence length="213" mass="23683">MVIKAKYQVHKNWMGDPCGPGTVMVWDSLTCSYAIASPPRITRVDLSSRGLNGDISSSFANLKALQYLNLSNNNLVGSIPNVLSQLTSLTVLDLSRNQLNGSIPFGLLVRVQDGSLDLSGSLRLESRQFTYEELKMITNNFERVLGRGGFGYVYDGFLEDGTQVAVKLRSHSSDQGDKEFLAEDGEYLALVYEYMSEGTLHDHIEVEKMLNYL</sequence>
<dbReference type="PROSITE" id="PS00107">
    <property type="entry name" value="PROTEIN_KINASE_ATP"/>
    <property type="match status" value="1"/>
</dbReference>
<dbReference type="PRINTS" id="PR00019">
    <property type="entry name" value="LEURICHRPT"/>
</dbReference>
<dbReference type="PANTHER" id="PTHR45631">
    <property type="entry name" value="OS07G0107800 PROTEIN-RELATED"/>
    <property type="match status" value="1"/>
</dbReference>
<dbReference type="InterPro" id="IPR017441">
    <property type="entry name" value="Protein_kinase_ATP_BS"/>
</dbReference>
<dbReference type="SUPFAM" id="SSF52058">
    <property type="entry name" value="L domain-like"/>
    <property type="match status" value="1"/>
</dbReference>
<evidence type="ECO:0000256" key="4">
    <source>
        <dbReference type="ARBA" id="ARBA00022737"/>
    </source>
</evidence>
<dbReference type="Gene3D" id="3.30.200.20">
    <property type="entry name" value="Phosphorylase Kinase, domain 1"/>
    <property type="match status" value="1"/>
</dbReference>
<dbReference type="GO" id="GO:0004672">
    <property type="term" value="F:protein kinase activity"/>
    <property type="evidence" value="ECO:0007669"/>
    <property type="project" value="InterPro"/>
</dbReference>
<dbReference type="AlphaFoldDB" id="A0A452ZLI6"/>
<dbReference type="PROSITE" id="PS50011">
    <property type="entry name" value="PROTEIN_KINASE_DOM"/>
    <property type="match status" value="1"/>
</dbReference>
<evidence type="ECO:0000259" key="8">
    <source>
        <dbReference type="PROSITE" id="PS50011"/>
    </source>
</evidence>
<reference evidence="9" key="5">
    <citation type="journal article" date="2021" name="G3 (Bethesda)">
        <title>Aegilops tauschii genome assembly Aet v5.0 features greater sequence contiguity and improved annotation.</title>
        <authorList>
            <person name="Wang L."/>
            <person name="Zhu T."/>
            <person name="Rodriguez J.C."/>
            <person name="Deal K.R."/>
            <person name="Dubcovsky J."/>
            <person name="McGuire P.E."/>
            <person name="Lux T."/>
            <person name="Spannagl M."/>
            <person name="Mayer K.F.X."/>
            <person name="Baldrich P."/>
            <person name="Meyers B.C."/>
            <person name="Huo N."/>
            <person name="Gu Y.Q."/>
            <person name="Zhou H."/>
            <person name="Devos K.M."/>
            <person name="Bennetzen J.L."/>
            <person name="Unver T."/>
            <person name="Budak H."/>
            <person name="Gulick P.J."/>
            <person name="Galiba G."/>
            <person name="Kalapos B."/>
            <person name="Nelson D.R."/>
            <person name="Li P."/>
            <person name="You F.M."/>
            <person name="Luo M.C."/>
            <person name="Dvorak J."/>
        </authorList>
    </citation>
    <scope>NUCLEOTIDE SEQUENCE [LARGE SCALE GENOMIC DNA]</scope>
    <source>
        <strain evidence="9">cv. AL8/78</strain>
    </source>
</reference>
<keyword evidence="2" id="KW-0433">Leucine-rich repeat</keyword>
<dbReference type="PROSITE" id="PS51450">
    <property type="entry name" value="LRR"/>
    <property type="match status" value="1"/>
</dbReference>
<reference evidence="10" key="2">
    <citation type="journal article" date="2017" name="Nat. Plants">
        <title>The Aegilops tauschii genome reveals multiple impacts of transposons.</title>
        <authorList>
            <person name="Zhao G."/>
            <person name="Zou C."/>
            <person name="Li K."/>
            <person name="Wang K."/>
            <person name="Li T."/>
            <person name="Gao L."/>
            <person name="Zhang X."/>
            <person name="Wang H."/>
            <person name="Yang Z."/>
            <person name="Liu X."/>
            <person name="Jiang W."/>
            <person name="Mao L."/>
            <person name="Kong X."/>
            <person name="Jiao Y."/>
            <person name="Jia J."/>
        </authorList>
    </citation>
    <scope>NUCLEOTIDE SEQUENCE [LARGE SCALE GENOMIC DNA]</scope>
    <source>
        <strain evidence="10">cv. AL8/78</strain>
    </source>
</reference>
<dbReference type="SUPFAM" id="SSF56112">
    <property type="entry name" value="Protein kinase-like (PK-like)"/>
    <property type="match status" value="1"/>
</dbReference>
<dbReference type="Pfam" id="PF13855">
    <property type="entry name" value="LRR_8"/>
    <property type="match status" value="1"/>
</dbReference>
<reference evidence="9" key="3">
    <citation type="journal article" date="2017" name="Nature">
        <title>Genome sequence of the progenitor of the wheat D genome Aegilops tauschii.</title>
        <authorList>
            <person name="Luo M.C."/>
            <person name="Gu Y.Q."/>
            <person name="Puiu D."/>
            <person name="Wang H."/>
            <person name="Twardziok S.O."/>
            <person name="Deal K.R."/>
            <person name="Huo N."/>
            <person name="Zhu T."/>
            <person name="Wang L."/>
            <person name="Wang Y."/>
            <person name="McGuire P.E."/>
            <person name="Liu S."/>
            <person name="Long H."/>
            <person name="Ramasamy R.K."/>
            <person name="Rodriguez J.C."/>
            <person name="Van S.L."/>
            <person name="Yuan L."/>
            <person name="Wang Z."/>
            <person name="Xia Z."/>
            <person name="Xiao L."/>
            <person name="Anderson O.D."/>
            <person name="Ouyang S."/>
            <person name="Liang Y."/>
            <person name="Zimin A.V."/>
            <person name="Pertea G."/>
            <person name="Qi P."/>
            <person name="Bennetzen J.L."/>
            <person name="Dai X."/>
            <person name="Dawson M.W."/>
            <person name="Muller H.G."/>
            <person name="Kugler K."/>
            <person name="Rivarola-Duarte L."/>
            <person name="Spannagl M."/>
            <person name="Mayer K.F.X."/>
            <person name="Lu F.H."/>
            <person name="Bevan M.W."/>
            <person name="Leroy P."/>
            <person name="Li P."/>
            <person name="You F.M."/>
            <person name="Sun Q."/>
            <person name="Liu Z."/>
            <person name="Lyons E."/>
            <person name="Wicker T."/>
            <person name="Salzberg S.L."/>
            <person name="Devos K.M."/>
            <person name="Dvorak J."/>
        </authorList>
    </citation>
    <scope>NUCLEOTIDE SEQUENCE [LARGE SCALE GENOMIC DNA]</scope>
    <source>
        <strain evidence="9">cv. AL8/78</strain>
    </source>
</reference>
<dbReference type="InterPro" id="IPR001611">
    <property type="entry name" value="Leu-rich_rpt"/>
</dbReference>
<dbReference type="InterPro" id="IPR011009">
    <property type="entry name" value="Kinase-like_dom_sf"/>
</dbReference>
<feature type="domain" description="Protein kinase" evidence="8">
    <location>
        <begin position="139"/>
        <end position="213"/>
    </location>
</feature>
<reference evidence="10" key="1">
    <citation type="journal article" date="2014" name="Science">
        <title>Ancient hybridizations among the ancestral genomes of bread wheat.</title>
        <authorList>
            <consortium name="International Wheat Genome Sequencing Consortium,"/>
            <person name="Marcussen T."/>
            <person name="Sandve S.R."/>
            <person name="Heier L."/>
            <person name="Spannagl M."/>
            <person name="Pfeifer M."/>
            <person name="Jakobsen K.S."/>
            <person name="Wulff B.B."/>
            <person name="Steuernagel B."/>
            <person name="Mayer K.F."/>
            <person name="Olsen O.A."/>
        </authorList>
    </citation>
    <scope>NUCLEOTIDE SEQUENCE [LARGE SCALE GENOMIC DNA]</scope>
    <source>
        <strain evidence="10">cv. AL8/78</strain>
    </source>
</reference>
<evidence type="ECO:0000313" key="9">
    <source>
        <dbReference type="EnsemblPlants" id="AET1Gv20823800.16"/>
    </source>
</evidence>
<keyword evidence="7" id="KW-0547">Nucleotide-binding</keyword>
<dbReference type="PANTHER" id="PTHR45631:SF114">
    <property type="entry name" value="OS05G0525800 PROTEIN"/>
    <property type="match status" value="1"/>
</dbReference>
<keyword evidence="3" id="KW-0812">Transmembrane</keyword>
<keyword evidence="5" id="KW-1133">Transmembrane helix</keyword>
<evidence type="ECO:0000313" key="10">
    <source>
        <dbReference type="Proteomes" id="UP000015105"/>
    </source>
</evidence>
<reference evidence="9" key="4">
    <citation type="submission" date="2019-03" db="UniProtKB">
        <authorList>
            <consortium name="EnsemblPlants"/>
        </authorList>
    </citation>
    <scope>IDENTIFICATION</scope>
</reference>
<evidence type="ECO:0000256" key="6">
    <source>
        <dbReference type="ARBA" id="ARBA00023136"/>
    </source>
</evidence>
<dbReference type="GO" id="GO:0005524">
    <property type="term" value="F:ATP binding"/>
    <property type="evidence" value="ECO:0007669"/>
    <property type="project" value="UniProtKB-UniRule"/>
</dbReference>
<dbReference type="InterPro" id="IPR000719">
    <property type="entry name" value="Prot_kinase_dom"/>
</dbReference>
<dbReference type="Gramene" id="AET1Gv20823800.16">
    <property type="protein sequence ID" value="AET1Gv20823800.16"/>
    <property type="gene ID" value="AET1Gv20823800"/>
</dbReference>
<evidence type="ECO:0000256" key="1">
    <source>
        <dbReference type="ARBA" id="ARBA00004162"/>
    </source>
</evidence>
<evidence type="ECO:0000256" key="5">
    <source>
        <dbReference type="ARBA" id="ARBA00022989"/>
    </source>
</evidence>
<evidence type="ECO:0000256" key="2">
    <source>
        <dbReference type="ARBA" id="ARBA00022614"/>
    </source>
</evidence>
<dbReference type="InterPro" id="IPR032675">
    <property type="entry name" value="LRR_dom_sf"/>
</dbReference>
<name>A0A452ZLI6_AEGTS</name>
<dbReference type="Proteomes" id="UP000015105">
    <property type="component" value="Chromosome 1D"/>
</dbReference>
<protein>
    <recommendedName>
        <fullName evidence="8">Protein kinase domain-containing protein</fullName>
    </recommendedName>
</protein>
<dbReference type="GO" id="GO:0005886">
    <property type="term" value="C:plasma membrane"/>
    <property type="evidence" value="ECO:0007669"/>
    <property type="project" value="UniProtKB-SubCell"/>
</dbReference>
<feature type="binding site" evidence="7">
    <location>
        <position position="167"/>
    </location>
    <ligand>
        <name>ATP</name>
        <dbReference type="ChEBI" id="CHEBI:30616"/>
    </ligand>
</feature>
<keyword evidence="4" id="KW-0677">Repeat</keyword>
<keyword evidence="6" id="KW-0472">Membrane</keyword>
<evidence type="ECO:0000256" key="7">
    <source>
        <dbReference type="PROSITE-ProRule" id="PRU10141"/>
    </source>
</evidence>
<comment type="subcellular location">
    <subcellularLocation>
        <location evidence="1">Cell membrane</location>
        <topology evidence="1">Single-pass membrane protein</topology>
    </subcellularLocation>
</comment>
<accession>A0A452ZLI6</accession>
<evidence type="ECO:0000256" key="3">
    <source>
        <dbReference type="ARBA" id="ARBA00022692"/>
    </source>
</evidence>
<dbReference type="EnsemblPlants" id="AET1Gv20823800.16">
    <property type="protein sequence ID" value="AET1Gv20823800.16"/>
    <property type="gene ID" value="AET1Gv20823800"/>
</dbReference>
<organism evidence="9 10">
    <name type="scientific">Aegilops tauschii subsp. strangulata</name>
    <name type="common">Goatgrass</name>
    <dbReference type="NCBI Taxonomy" id="200361"/>
    <lineage>
        <taxon>Eukaryota</taxon>
        <taxon>Viridiplantae</taxon>
        <taxon>Streptophyta</taxon>
        <taxon>Embryophyta</taxon>
        <taxon>Tracheophyta</taxon>
        <taxon>Spermatophyta</taxon>
        <taxon>Magnoliopsida</taxon>
        <taxon>Liliopsida</taxon>
        <taxon>Poales</taxon>
        <taxon>Poaceae</taxon>
        <taxon>BOP clade</taxon>
        <taxon>Pooideae</taxon>
        <taxon>Triticodae</taxon>
        <taxon>Triticeae</taxon>
        <taxon>Triticinae</taxon>
        <taxon>Aegilops</taxon>
    </lineage>
</organism>
<keyword evidence="7" id="KW-0067">ATP-binding</keyword>
<dbReference type="Gene3D" id="3.80.10.10">
    <property type="entry name" value="Ribonuclease Inhibitor"/>
    <property type="match status" value="1"/>
</dbReference>
<keyword evidence="10" id="KW-1185">Reference proteome</keyword>
<proteinExistence type="predicted"/>